<organism evidence="3 4">
    <name type="scientific">Roridomyces roridus</name>
    <dbReference type="NCBI Taxonomy" id="1738132"/>
    <lineage>
        <taxon>Eukaryota</taxon>
        <taxon>Fungi</taxon>
        <taxon>Dikarya</taxon>
        <taxon>Basidiomycota</taxon>
        <taxon>Agaricomycotina</taxon>
        <taxon>Agaricomycetes</taxon>
        <taxon>Agaricomycetidae</taxon>
        <taxon>Agaricales</taxon>
        <taxon>Marasmiineae</taxon>
        <taxon>Mycenaceae</taxon>
        <taxon>Roridomyces</taxon>
    </lineage>
</organism>
<proteinExistence type="inferred from homology"/>
<dbReference type="InterPro" id="IPR026768">
    <property type="entry name" value="YPEH2ZP"/>
</dbReference>
<dbReference type="Pfam" id="PF14976">
    <property type="entry name" value="YPEH2ZP"/>
    <property type="match status" value="1"/>
</dbReference>
<evidence type="ECO:0000313" key="4">
    <source>
        <dbReference type="Proteomes" id="UP001221142"/>
    </source>
</evidence>
<dbReference type="AlphaFoldDB" id="A0AAD7FWQ7"/>
<protein>
    <submittedName>
        <fullName evidence="3">FAM72 protein-domain-containing protein</fullName>
    </submittedName>
</protein>
<comment type="caution">
    <text evidence="3">The sequence shown here is derived from an EMBL/GenBank/DDBJ whole genome shotgun (WGS) entry which is preliminary data.</text>
</comment>
<evidence type="ECO:0000256" key="1">
    <source>
        <dbReference type="ARBA" id="ARBA00006888"/>
    </source>
</evidence>
<dbReference type="PANTHER" id="PTHR31841">
    <property type="entry name" value="PROTEIN FAM72A-RELATED"/>
    <property type="match status" value="1"/>
</dbReference>
<accession>A0AAD7FWQ7</accession>
<gene>
    <name evidence="3" type="ORF">FB45DRAFT_781757</name>
</gene>
<evidence type="ECO:0000313" key="3">
    <source>
        <dbReference type="EMBL" id="KAJ7647224.1"/>
    </source>
</evidence>
<reference evidence="3" key="1">
    <citation type="submission" date="2023-03" db="EMBL/GenBank/DDBJ databases">
        <title>Massive genome expansion in bonnet fungi (Mycena s.s.) driven by repeated elements and novel gene families across ecological guilds.</title>
        <authorList>
            <consortium name="Lawrence Berkeley National Laboratory"/>
            <person name="Harder C.B."/>
            <person name="Miyauchi S."/>
            <person name="Viragh M."/>
            <person name="Kuo A."/>
            <person name="Thoen E."/>
            <person name="Andreopoulos B."/>
            <person name="Lu D."/>
            <person name="Skrede I."/>
            <person name="Drula E."/>
            <person name="Henrissat B."/>
            <person name="Morin E."/>
            <person name="Kohler A."/>
            <person name="Barry K."/>
            <person name="LaButti K."/>
            <person name="Morin E."/>
            <person name="Salamov A."/>
            <person name="Lipzen A."/>
            <person name="Mereny Z."/>
            <person name="Hegedus B."/>
            <person name="Baldrian P."/>
            <person name="Stursova M."/>
            <person name="Weitz H."/>
            <person name="Taylor A."/>
            <person name="Grigoriev I.V."/>
            <person name="Nagy L.G."/>
            <person name="Martin F."/>
            <person name="Kauserud H."/>
        </authorList>
    </citation>
    <scope>NUCLEOTIDE SEQUENCE</scope>
    <source>
        <strain evidence="3">9284</strain>
    </source>
</reference>
<dbReference type="GO" id="GO:0005829">
    <property type="term" value="C:cytosol"/>
    <property type="evidence" value="ECO:0007669"/>
    <property type="project" value="UniProtKB-ARBA"/>
</dbReference>
<name>A0AAD7FWQ7_9AGAR</name>
<feature type="compositionally biased region" description="Low complexity" evidence="2">
    <location>
        <begin position="208"/>
        <end position="221"/>
    </location>
</feature>
<keyword evidence="4" id="KW-1185">Reference proteome</keyword>
<dbReference type="PANTHER" id="PTHR31841:SF1">
    <property type="entry name" value="PROTEIN FAM72A-RELATED"/>
    <property type="match status" value="1"/>
</dbReference>
<evidence type="ECO:0000256" key="2">
    <source>
        <dbReference type="SAM" id="MobiDB-lite"/>
    </source>
</evidence>
<sequence length="336" mass="36814">MTPTPSYFNPWHLFPPYTHQPIPPPVTHKVFILDCKSCGTFLTNRGMKAVLLLRPNVALYSSDALPVNCSAYSANPDPSLQRPLCPRSPRTCECLTQSLACHGCGSTIGYMIVIPCARCTSSISTNPNRTTNGHRFVFHSSEISGTERHYITDEPGVAEAAPFPIYSASALHNGLLRNPPAFHARQSQTAASHPEYLPTPPLDMEDISSTSSSPTPSSFPFHQDTLAMDSPPANHYPLPISHSSDHLFTHYHPPPLAHHRSTSYGSDSSMPPLLDAVNSFGLPMEPVEVPALPPLRAGDVLYWHHLKHSGEIPGVTDDPLARRAQLPAKKRVVFDR</sequence>
<dbReference type="EMBL" id="JARKIF010000002">
    <property type="protein sequence ID" value="KAJ7647224.1"/>
    <property type="molecule type" value="Genomic_DNA"/>
</dbReference>
<dbReference type="Proteomes" id="UP001221142">
    <property type="component" value="Unassembled WGS sequence"/>
</dbReference>
<feature type="region of interest" description="Disordered" evidence="2">
    <location>
        <begin position="184"/>
        <end position="239"/>
    </location>
</feature>
<comment type="similarity">
    <text evidence="1">Belongs to the FAM72 family.</text>
</comment>